<keyword evidence="2" id="KW-1185">Reference proteome</keyword>
<organism evidence="1 2">
    <name type="scientific">Paenibacillus soyae</name>
    <dbReference type="NCBI Taxonomy" id="2969249"/>
    <lineage>
        <taxon>Bacteria</taxon>
        <taxon>Bacillati</taxon>
        <taxon>Bacillota</taxon>
        <taxon>Bacilli</taxon>
        <taxon>Bacillales</taxon>
        <taxon>Paenibacillaceae</taxon>
        <taxon>Paenibacillus</taxon>
    </lineage>
</organism>
<dbReference type="Proteomes" id="UP001141950">
    <property type="component" value="Unassembled WGS sequence"/>
</dbReference>
<reference evidence="1" key="1">
    <citation type="submission" date="2022-08" db="EMBL/GenBank/DDBJ databases">
        <title>The genomic sequence of strain Paenibacillus sp. SCIV0701.</title>
        <authorList>
            <person name="Zhao H."/>
        </authorList>
    </citation>
    <scope>NUCLEOTIDE SEQUENCE</scope>
    <source>
        <strain evidence="1">SCIV0701</strain>
    </source>
</reference>
<dbReference type="AlphaFoldDB" id="A0A9X2MSJ1"/>
<dbReference type="RefSeq" id="WP_257451770.1">
    <property type="nucleotide sequence ID" value="NZ_JANIPJ010000026.1"/>
</dbReference>
<name>A0A9X2MSJ1_9BACL</name>
<proteinExistence type="predicted"/>
<evidence type="ECO:0000313" key="1">
    <source>
        <dbReference type="EMBL" id="MCR2807358.1"/>
    </source>
</evidence>
<evidence type="ECO:0000313" key="2">
    <source>
        <dbReference type="Proteomes" id="UP001141950"/>
    </source>
</evidence>
<sequence length="548" mass="61846">MGTTFANLQVRADIVDEAHKIWPDCTVVRLSEGWTTIVSEHLHAGGMDAAAKKLSKVIDHSVLSIEYFDDDWFKMSIYRDGKALTAHIGDNSFGAAKKRGKPEVFVRELGFDDSEAIILKPILECEALEKKLQLLQYFFGTTLWIDHRMLSEHPESVGCSQRNLPYIEEYFREANRRKPSRNQTKTKLLTELEGGLIEIVGDNKFLIGEPPYHAYEDRYERERIYKFGADGALEPLLDVSSFRYRKATGVLRAANGYLAFFCHARGRYYLFDGQGQLISDNSLGGLFIDPLCLLEEGAFLYFDSTGKSVVEFGPDMTKRWKVASAEHPYYHNGAIYMSRQSEADQSTELVKVNRRGEIVAEHPVEPGYFAGRFIFDERSPGEVYYACSNFHNNQLRCKVLLLNESLERMHEWIIEGYFQHAVVDAAHHRLFISLDGGLAVIDTRSYRMNVNKGIDPSCFLLTADSFGRAVLISGLSTLVIVDAQLNEISRHRLKGQVYSHYTNGHGNLCILTGTGAAHEEGGAKTMKIRVYEISALSANKNKETGCRS</sequence>
<dbReference type="EMBL" id="JANIPJ010000026">
    <property type="protein sequence ID" value="MCR2807358.1"/>
    <property type="molecule type" value="Genomic_DNA"/>
</dbReference>
<protein>
    <submittedName>
        <fullName evidence="1">Uncharacterized protein</fullName>
    </submittedName>
</protein>
<gene>
    <name evidence="1" type="ORF">NQZ67_26070</name>
</gene>
<accession>A0A9X2MSJ1</accession>
<comment type="caution">
    <text evidence="1">The sequence shown here is derived from an EMBL/GenBank/DDBJ whole genome shotgun (WGS) entry which is preliminary data.</text>
</comment>